<dbReference type="EMBL" id="KQ030671">
    <property type="protein sequence ID" value="KJZ69871.1"/>
    <property type="molecule type" value="Genomic_DNA"/>
</dbReference>
<proteinExistence type="predicted"/>
<keyword evidence="2" id="KW-1185">Reference proteome</keyword>
<gene>
    <name evidence="1" type="ORF">HIM_10745</name>
</gene>
<protein>
    <submittedName>
        <fullName evidence="1">Uncharacterized protein</fullName>
    </submittedName>
</protein>
<sequence length="264" mass="29356">METTLAISYPNLPISGFSDTIMRDDTMDLSSYVQEGKDVWTSDLHSGSCPALISGSHALPLDDQNHFGSLASPMSEPQSTDFRVIDVPLRCFNSSIHYREDRLDNDEHAGGIFEGVNYDIPDFSIYDDKQSTSIGEPSPTASQCSAMDTCMDCIRERFHLGLEEFPPTMAELSPEEFSDLCDENYPDMSNTQDDGSFVIDMTDDLEDEPTIINLTEESWSEVSVNDDAHGRNFFQGDADYIVVGGHLCPVYNHDGVDFIDLTTL</sequence>
<dbReference type="Proteomes" id="UP000054481">
    <property type="component" value="Unassembled WGS sequence"/>
</dbReference>
<organism evidence="1 2">
    <name type="scientific">Hirsutella minnesotensis 3608</name>
    <dbReference type="NCBI Taxonomy" id="1043627"/>
    <lineage>
        <taxon>Eukaryota</taxon>
        <taxon>Fungi</taxon>
        <taxon>Dikarya</taxon>
        <taxon>Ascomycota</taxon>
        <taxon>Pezizomycotina</taxon>
        <taxon>Sordariomycetes</taxon>
        <taxon>Hypocreomycetidae</taxon>
        <taxon>Hypocreales</taxon>
        <taxon>Ophiocordycipitaceae</taxon>
        <taxon>Hirsutella</taxon>
    </lineage>
</organism>
<evidence type="ECO:0000313" key="1">
    <source>
        <dbReference type="EMBL" id="KJZ69871.1"/>
    </source>
</evidence>
<reference evidence="1 2" key="1">
    <citation type="journal article" date="2014" name="Genome Biol. Evol.">
        <title>Comparative genomics and transcriptomics analyses reveal divergent lifestyle features of nematode endoparasitic fungus Hirsutella minnesotensis.</title>
        <authorList>
            <person name="Lai Y."/>
            <person name="Liu K."/>
            <person name="Zhang X."/>
            <person name="Zhang X."/>
            <person name="Li K."/>
            <person name="Wang N."/>
            <person name="Shu C."/>
            <person name="Wu Y."/>
            <person name="Wang C."/>
            <person name="Bushley K.E."/>
            <person name="Xiang M."/>
            <person name="Liu X."/>
        </authorList>
    </citation>
    <scope>NUCLEOTIDE SEQUENCE [LARGE SCALE GENOMIC DNA]</scope>
    <source>
        <strain evidence="1 2">3608</strain>
    </source>
</reference>
<name>A0A0F7ZFW9_9HYPO</name>
<evidence type="ECO:0000313" key="2">
    <source>
        <dbReference type="Proteomes" id="UP000054481"/>
    </source>
</evidence>
<dbReference type="AlphaFoldDB" id="A0A0F7ZFW9"/>
<accession>A0A0F7ZFW9</accession>